<dbReference type="InterPro" id="IPR001179">
    <property type="entry name" value="PPIase_FKBP_dom"/>
</dbReference>
<comment type="caution">
    <text evidence="12">The sequence shown here is derived from an EMBL/GenBank/DDBJ whole genome shotgun (WGS) entry which is preliminary data.</text>
</comment>
<keyword evidence="4" id="KW-0963">Cytoplasm</keyword>
<organism evidence="12 13">
    <name type="scientific">Bowmanella pacifica</name>
    <dbReference type="NCBI Taxonomy" id="502051"/>
    <lineage>
        <taxon>Bacteria</taxon>
        <taxon>Pseudomonadati</taxon>
        <taxon>Pseudomonadota</taxon>
        <taxon>Gammaproteobacteria</taxon>
        <taxon>Alteromonadales</taxon>
        <taxon>Alteromonadaceae</taxon>
        <taxon>Bowmanella</taxon>
    </lineage>
</organism>
<evidence type="ECO:0000256" key="3">
    <source>
        <dbReference type="ARBA" id="ARBA00006577"/>
    </source>
</evidence>
<dbReference type="Pfam" id="PF00254">
    <property type="entry name" value="FKBP_C"/>
    <property type="match status" value="1"/>
</dbReference>
<keyword evidence="7 9" id="KW-0413">Isomerase</keyword>
<comment type="similarity">
    <text evidence="3 10">Belongs to the FKBP-type PPIase family.</text>
</comment>
<evidence type="ECO:0000256" key="6">
    <source>
        <dbReference type="ARBA" id="ARBA00023186"/>
    </source>
</evidence>
<dbReference type="EMBL" id="BMLS01000001">
    <property type="protein sequence ID" value="GGO63985.1"/>
    <property type="molecule type" value="Genomic_DNA"/>
</dbReference>
<evidence type="ECO:0000256" key="7">
    <source>
        <dbReference type="ARBA" id="ARBA00023235"/>
    </source>
</evidence>
<dbReference type="PANTHER" id="PTHR47861:SF3">
    <property type="entry name" value="FKBP-TYPE PEPTIDYL-PROLYL CIS-TRANS ISOMERASE SLYD"/>
    <property type="match status" value="1"/>
</dbReference>
<evidence type="ECO:0000256" key="8">
    <source>
        <dbReference type="ARBA" id="ARBA00037071"/>
    </source>
</evidence>
<evidence type="ECO:0000259" key="11">
    <source>
        <dbReference type="PROSITE" id="PS50059"/>
    </source>
</evidence>
<keyword evidence="6" id="KW-0143">Chaperone</keyword>
<dbReference type="EC" id="5.2.1.8" evidence="10"/>
<sequence>MQIAENAVVRFHYEVKQQDGEVVDSSRDEQHPVAYLHGHNNIMPALEQALAGKAAGETLSVTLAPEDAYGEYQEGAEQRVSLKHLSGADKWQPGMLALVHTEHGQRQVLIKKVGKFMATVDLNHPLAGKTLTFDLEVIDVREATAEEIEHGHAHGEGGHHHH</sequence>
<name>A0A917YRL4_9ALTE</name>
<accession>A0A917YRL4</accession>
<dbReference type="Gene3D" id="3.10.50.40">
    <property type="match status" value="1"/>
</dbReference>
<dbReference type="AlphaFoldDB" id="A0A917YRL4"/>
<comment type="subcellular location">
    <subcellularLocation>
        <location evidence="2">Cytoplasm</location>
    </subcellularLocation>
</comment>
<evidence type="ECO:0000256" key="10">
    <source>
        <dbReference type="RuleBase" id="RU003915"/>
    </source>
</evidence>
<dbReference type="PANTHER" id="PTHR47861">
    <property type="entry name" value="FKBP-TYPE PEPTIDYL-PROLYL CIS-TRANS ISOMERASE SLYD"/>
    <property type="match status" value="1"/>
</dbReference>
<dbReference type="GO" id="GO:0003755">
    <property type="term" value="F:peptidyl-prolyl cis-trans isomerase activity"/>
    <property type="evidence" value="ECO:0007669"/>
    <property type="project" value="UniProtKB-UniRule"/>
</dbReference>
<evidence type="ECO:0000313" key="13">
    <source>
        <dbReference type="Proteomes" id="UP000606935"/>
    </source>
</evidence>
<dbReference type="SUPFAM" id="SSF54534">
    <property type="entry name" value="FKBP-like"/>
    <property type="match status" value="1"/>
</dbReference>
<dbReference type="PROSITE" id="PS50059">
    <property type="entry name" value="FKBP_PPIASE"/>
    <property type="match status" value="1"/>
</dbReference>
<reference evidence="12" key="2">
    <citation type="submission" date="2020-09" db="EMBL/GenBank/DDBJ databases">
        <authorList>
            <person name="Sun Q."/>
            <person name="Zhou Y."/>
        </authorList>
    </citation>
    <scope>NUCLEOTIDE SEQUENCE</scope>
    <source>
        <strain evidence="12">CGMCC 1.7086</strain>
    </source>
</reference>
<evidence type="ECO:0000256" key="9">
    <source>
        <dbReference type="PROSITE-ProRule" id="PRU00277"/>
    </source>
</evidence>
<evidence type="ECO:0000313" key="12">
    <source>
        <dbReference type="EMBL" id="GGO63985.1"/>
    </source>
</evidence>
<keyword evidence="13" id="KW-1185">Reference proteome</keyword>
<dbReference type="Proteomes" id="UP000606935">
    <property type="component" value="Unassembled WGS sequence"/>
</dbReference>
<evidence type="ECO:0000256" key="2">
    <source>
        <dbReference type="ARBA" id="ARBA00004496"/>
    </source>
</evidence>
<evidence type="ECO:0000256" key="1">
    <source>
        <dbReference type="ARBA" id="ARBA00000971"/>
    </source>
</evidence>
<protein>
    <recommendedName>
        <fullName evidence="10">Peptidyl-prolyl cis-trans isomerase</fullName>
        <ecNumber evidence="10">5.2.1.8</ecNumber>
    </recommendedName>
</protein>
<gene>
    <name evidence="12" type="ORF">GCM10010982_02320</name>
</gene>
<evidence type="ECO:0000256" key="4">
    <source>
        <dbReference type="ARBA" id="ARBA00022490"/>
    </source>
</evidence>
<proteinExistence type="inferred from homology"/>
<dbReference type="RefSeq" id="WP_188689063.1">
    <property type="nucleotide sequence ID" value="NZ_BMLS01000001.1"/>
</dbReference>
<feature type="domain" description="PPIase FKBP-type" evidence="11">
    <location>
        <begin position="6"/>
        <end position="71"/>
    </location>
</feature>
<comment type="function">
    <text evidence="8">Also involved in hydrogenase metallocenter assembly, probably by participating in the nickel insertion step. This function in hydrogenase biosynthesis requires chaperone activity and the presence of the metal-binding domain, but not PPIase activity.</text>
</comment>
<dbReference type="GO" id="GO:0005737">
    <property type="term" value="C:cytoplasm"/>
    <property type="evidence" value="ECO:0007669"/>
    <property type="project" value="UniProtKB-SubCell"/>
</dbReference>
<evidence type="ECO:0000256" key="5">
    <source>
        <dbReference type="ARBA" id="ARBA00023110"/>
    </source>
</evidence>
<dbReference type="InterPro" id="IPR046357">
    <property type="entry name" value="PPIase_dom_sf"/>
</dbReference>
<reference evidence="12" key="1">
    <citation type="journal article" date="2014" name="Int. J. Syst. Evol. Microbiol.">
        <title>Complete genome sequence of Corynebacterium casei LMG S-19264T (=DSM 44701T), isolated from a smear-ripened cheese.</title>
        <authorList>
            <consortium name="US DOE Joint Genome Institute (JGI-PGF)"/>
            <person name="Walter F."/>
            <person name="Albersmeier A."/>
            <person name="Kalinowski J."/>
            <person name="Ruckert C."/>
        </authorList>
    </citation>
    <scope>NUCLEOTIDE SEQUENCE</scope>
    <source>
        <strain evidence="12">CGMCC 1.7086</strain>
    </source>
</reference>
<dbReference type="GO" id="GO:0042026">
    <property type="term" value="P:protein refolding"/>
    <property type="evidence" value="ECO:0007669"/>
    <property type="project" value="UniProtKB-ARBA"/>
</dbReference>
<keyword evidence="5 9" id="KW-0697">Rotamase</keyword>
<comment type="catalytic activity">
    <reaction evidence="1 9 10">
        <text>[protein]-peptidylproline (omega=180) = [protein]-peptidylproline (omega=0)</text>
        <dbReference type="Rhea" id="RHEA:16237"/>
        <dbReference type="Rhea" id="RHEA-COMP:10747"/>
        <dbReference type="Rhea" id="RHEA-COMP:10748"/>
        <dbReference type="ChEBI" id="CHEBI:83833"/>
        <dbReference type="ChEBI" id="CHEBI:83834"/>
        <dbReference type="EC" id="5.2.1.8"/>
    </reaction>
</comment>